<dbReference type="EMBL" id="CH473961">
    <property type="protein sequence ID" value="EDM01197.1"/>
    <property type="molecule type" value="Genomic_DNA"/>
</dbReference>
<sequence>MVPTQELRSDTDIHTLSDTPIPLSCHTICTYMVLHICINYRTKKSVMEKGDG</sequence>
<proteinExistence type="predicted"/>
<organism evidence="1 2">
    <name type="scientific">Rattus norvegicus</name>
    <name type="common">Rat</name>
    <dbReference type="NCBI Taxonomy" id="10116"/>
    <lineage>
        <taxon>Eukaryota</taxon>
        <taxon>Metazoa</taxon>
        <taxon>Chordata</taxon>
        <taxon>Craniata</taxon>
        <taxon>Vertebrata</taxon>
        <taxon>Euteleostomi</taxon>
        <taxon>Mammalia</taxon>
        <taxon>Eutheria</taxon>
        <taxon>Euarchontoglires</taxon>
        <taxon>Glires</taxon>
        <taxon>Rodentia</taxon>
        <taxon>Myomorpha</taxon>
        <taxon>Muroidea</taxon>
        <taxon>Muridae</taxon>
        <taxon>Murinae</taxon>
        <taxon>Rattus</taxon>
    </lineage>
</organism>
<evidence type="ECO:0000313" key="1">
    <source>
        <dbReference type="EMBL" id="EDM01197.1"/>
    </source>
</evidence>
<protein>
    <submittedName>
        <fullName evidence="1">RCG41336, isoform CRA_a</fullName>
    </submittedName>
</protein>
<accession>A6IHQ0</accession>
<dbReference type="AlphaFoldDB" id="A6IHQ0"/>
<evidence type="ECO:0000313" key="2">
    <source>
        <dbReference type="Proteomes" id="UP000234681"/>
    </source>
</evidence>
<reference evidence="2" key="1">
    <citation type="submission" date="2005-09" db="EMBL/GenBank/DDBJ databases">
        <authorList>
            <person name="Mural R.J."/>
            <person name="Li P.W."/>
            <person name="Adams M.D."/>
            <person name="Amanatides P.G."/>
            <person name="Baden-Tillson H."/>
            <person name="Barnstead M."/>
            <person name="Chin S.H."/>
            <person name="Dew I."/>
            <person name="Evans C.A."/>
            <person name="Ferriera S."/>
            <person name="Flanigan M."/>
            <person name="Fosler C."/>
            <person name="Glodek A."/>
            <person name="Gu Z."/>
            <person name="Holt R.A."/>
            <person name="Jennings D."/>
            <person name="Kraft C.L."/>
            <person name="Lu F."/>
            <person name="Nguyen T."/>
            <person name="Nusskern D.R."/>
            <person name="Pfannkoch C.M."/>
            <person name="Sitter C."/>
            <person name="Sutton G.G."/>
            <person name="Venter J.C."/>
            <person name="Wang Z."/>
            <person name="Woodage T."/>
            <person name="Zheng X.H."/>
            <person name="Zhong F."/>
        </authorList>
    </citation>
    <scope>NUCLEOTIDE SEQUENCE [LARGE SCALE GENOMIC DNA]</scope>
    <source>
        <strain>BN</strain>
        <strain evidence="2">Sprague-Dawley</strain>
    </source>
</reference>
<gene>
    <name evidence="1" type="ORF">rCG_41336</name>
</gene>
<name>A6IHQ0_RAT</name>
<dbReference type="Proteomes" id="UP000234681">
    <property type="component" value="Chromosome 2"/>
</dbReference>